<dbReference type="CDD" id="cd00130">
    <property type="entry name" value="PAS"/>
    <property type="match status" value="3"/>
</dbReference>
<dbReference type="NCBIfam" id="TIGR00229">
    <property type="entry name" value="sensory_box"/>
    <property type="match status" value="3"/>
</dbReference>
<dbReference type="Pfam" id="PF08448">
    <property type="entry name" value="PAS_4"/>
    <property type="match status" value="1"/>
</dbReference>
<dbReference type="InterPro" id="IPR003594">
    <property type="entry name" value="HATPase_dom"/>
</dbReference>
<keyword evidence="2" id="KW-0175">Coiled coil</keyword>
<feature type="domain" description="PAS" evidence="4">
    <location>
        <begin position="317"/>
        <end position="387"/>
    </location>
</feature>
<feature type="domain" description="PAC" evidence="5">
    <location>
        <begin position="391"/>
        <end position="443"/>
    </location>
</feature>
<dbReference type="Gene3D" id="3.30.565.10">
    <property type="entry name" value="Histidine kinase-like ATPase, C-terminal domain"/>
    <property type="match status" value="1"/>
</dbReference>
<dbReference type="PROSITE" id="PS50112">
    <property type="entry name" value="PAS"/>
    <property type="match status" value="1"/>
</dbReference>
<evidence type="ECO:0000256" key="2">
    <source>
        <dbReference type="SAM" id="Coils"/>
    </source>
</evidence>
<dbReference type="SUPFAM" id="SSF55874">
    <property type="entry name" value="ATPase domain of HSP90 chaperone/DNA topoisomerase II/histidine kinase"/>
    <property type="match status" value="1"/>
</dbReference>
<feature type="domain" description="PAC" evidence="5">
    <location>
        <begin position="114"/>
        <end position="166"/>
    </location>
</feature>
<dbReference type="SMART" id="SM00086">
    <property type="entry name" value="PAC"/>
    <property type="match status" value="3"/>
</dbReference>
<dbReference type="SMART" id="SM00091">
    <property type="entry name" value="PAS"/>
    <property type="match status" value="2"/>
</dbReference>
<dbReference type="Pfam" id="PF02518">
    <property type="entry name" value="HATPase_c"/>
    <property type="match status" value="1"/>
</dbReference>
<accession>A0AA96WSE9</accession>
<dbReference type="PROSITE" id="PS50109">
    <property type="entry name" value="HIS_KIN"/>
    <property type="match status" value="1"/>
</dbReference>
<feature type="domain" description="Histidine kinase" evidence="3">
    <location>
        <begin position="454"/>
        <end position="649"/>
    </location>
</feature>
<dbReference type="GO" id="GO:0016301">
    <property type="term" value="F:kinase activity"/>
    <property type="evidence" value="ECO:0007669"/>
    <property type="project" value="UniProtKB-KW"/>
</dbReference>
<dbReference type="SMART" id="SM00387">
    <property type="entry name" value="HATPase_c"/>
    <property type="match status" value="1"/>
</dbReference>
<dbReference type="RefSeq" id="WP_316425676.1">
    <property type="nucleotide sequence ID" value="NZ_CP130144.1"/>
</dbReference>
<gene>
    <name evidence="6" type="ORF">Q2T42_15980</name>
</gene>
<keyword evidence="1" id="KW-0808">Transferase</keyword>
<dbReference type="Pfam" id="PF07568">
    <property type="entry name" value="HisKA_2"/>
    <property type="match status" value="1"/>
</dbReference>
<dbReference type="InterPro" id="IPR001610">
    <property type="entry name" value="PAC"/>
</dbReference>
<feature type="coiled-coil region" evidence="2">
    <location>
        <begin position="15"/>
        <end position="42"/>
    </location>
</feature>
<organism evidence="6">
    <name type="scientific">Leptolyngbya boryana CZ1</name>
    <dbReference type="NCBI Taxonomy" id="3060204"/>
    <lineage>
        <taxon>Bacteria</taxon>
        <taxon>Bacillati</taxon>
        <taxon>Cyanobacteriota</taxon>
        <taxon>Cyanophyceae</taxon>
        <taxon>Leptolyngbyales</taxon>
        <taxon>Leptolyngbyaceae</taxon>
        <taxon>Leptolyngbya group</taxon>
        <taxon>Leptolyngbya</taxon>
    </lineage>
</organism>
<dbReference type="InterPro" id="IPR036890">
    <property type="entry name" value="HATPase_C_sf"/>
</dbReference>
<dbReference type="InterPro" id="IPR005467">
    <property type="entry name" value="His_kinase_dom"/>
</dbReference>
<evidence type="ECO:0000256" key="1">
    <source>
        <dbReference type="ARBA" id="ARBA00022777"/>
    </source>
</evidence>
<keyword evidence="1" id="KW-0418">Kinase</keyword>
<evidence type="ECO:0000259" key="4">
    <source>
        <dbReference type="PROSITE" id="PS50112"/>
    </source>
</evidence>
<dbReference type="Pfam" id="PF08447">
    <property type="entry name" value="PAS_3"/>
    <property type="match status" value="2"/>
</dbReference>
<reference evidence="6" key="1">
    <citation type="journal article" date="2023" name="Plants (Basel)">
        <title>Genomic Analysis of Leptolyngbya boryana CZ1 Reveals Efficient Carbon Fixation Modules.</title>
        <authorList>
            <person name="Bai X."/>
            <person name="Wang H."/>
            <person name="Cheng W."/>
            <person name="Wang J."/>
            <person name="Ma M."/>
            <person name="Hu H."/>
            <person name="Song Z."/>
            <person name="Ma H."/>
            <person name="Fan Y."/>
            <person name="Du C."/>
            <person name="Xu J."/>
        </authorList>
    </citation>
    <scope>NUCLEOTIDE SEQUENCE</scope>
    <source>
        <strain evidence="6">CZ1</strain>
    </source>
</reference>
<sequence length="649" mass="74454">MSCQDLSSSLTPEQVAELVARNAHLEKELQHSQVKLSEYENLFRQFDRNFQSVFWLAEQEPREIVFISSAFETIWQRPRTSAMKDMVSLWQSTILPEDWKYVEAIISKPLVSNFEMIYRIRRPDGSIRWIRDRGFPVYNNQGEAYRIVGIGEDITEQKQAEVLLQLMNQDLERRVWERTKELEDSQHKLRQRKLEFRTLVEHSPDIITRRDRSLRFLYVNPAIEKLGLPCSAYIGKTLEEIGVASEECRRCHTAARQAMESGKPQISYSKATSATGVAYFQTLLVPEFDQAGSVSSVLTVMRDISSLKQAEEAVRRNEERFRRVFEDSPLGMGLVTMSGHFLMVNERLCQIVGYSSSELLALTFWDITHPEDYYKEFEVLQQAMRAGEKIMSLDKRFIRKDKQVIWVRITVSLVHDEAGEVVHQIGMVEDISDRKQAEIELRASLQDKEILLKEIHHRVKNNLQTVSSLLNLQASYIEDAEILAPFTESQNRVEAMALLHERLYQSDSLAKVNFSDYIRKLSLNLIQSYEFRDRSVGLEFDVADIEMEIDTAIPCGLIVNELVSNALKHAFPQGRTGKIRVSLTHTDARCILSIADNGIGIPEDVTFYNTDSLGLQLVSGFANKLQGEVNLDRSEGSKVTISFKIPQSP</sequence>
<protein>
    <submittedName>
        <fullName evidence="6">PAS domain S-box protein</fullName>
    </submittedName>
</protein>
<dbReference type="PROSITE" id="PS50113">
    <property type="entry name" value="PAC"/>
    <property type="match status" value="3"/>
</dbReference>
<dbReference type="InterPro" id="IPR035965">
    <property type="entry name" value="PAS-like_dom_sf"/>
</dbReference>
<dbReference type="PANTHER" id="PTHR43065:SF23">
    <property type="entry name" value="SENSOR HISTIDINE KINASE PDTAS"/>
    <property type="match status" value="1"/>
</dbReference>
<dbReference type="InterPro" id="IPR013655">
    <property type="entry name" value="PAS_fold_3"/>
</dbReference>
<dbReference type="InterPro" id="IPR011495">
    <property type="entry name" value="Sig_transdc_His_kin_sub2_dim/P"/>
</dbReference>
<proteinExistence type="predicted"/>
<feature type="domain" description="PAC" evidence="5">
    <location>
        <begin position="264"/>
        <end position="316"/>
    </location>
</feature>
<dbReference type="SUPFAM" id="SSF55785">
    <property type="entry name" value="PYP-like sensor domain (PAS domain)"/>
    <property type="match status" value="3"/>
</dbReference>
<dbReference type="EMBL" id="CP130144">
    <property type="protein sequence ID" value="WNZ43354.1"/>
    <property type="molecule type" value="Genomic_DNA"/>
</dbReference>
<evidence type="ECO:0000313" key="6">
    <source>
        <dbReference type="EMBL" id="WNZ43354.1"/>
    </source>
</evidence>
<dbReference type="AlphaFoldDB" id="A0AA96WSE9"/>
<dbReference type="InterPro" id="IPR000700">
    <property type="entry name" value="PAS-assoc_C"/>
</dbReference>
<dbReference type="Gene3D" id="3.30.450.20">
    <property type="entry name" value="PAS domain"/>
    <property type="match status" value="3"/>
</dbReference>
<dbReference type="PANTHER" id="PTHR43065">
    <property type="entry name" value="SENSOR HISTIDINE KINASE"/>
    <property type="match status" value="1"/>
</dbReference>
<evidence type="ECO:0000259" key="5">
    <source>
        <dbReference type="PROSITE" id="PS50113"/>
    </source>
</evidence>
<name>A0AA96WSE9_LEPBY</name>
<dbReference type="InterPro" id="IPR000014">
    <property type="entry name" value="PAS"/>
</dbReference>
<evidence type="ECO:0000259" key="3">
    <source>
        <dbReference type="PROSITE" id="PS50109"/>
    </source>
</evidence>
<reference evidence="6" key="2">
    <citation type="submission" date="2023-07" db="EMBL/GenBank/DDBJ databases">
        <authorList>
            <person name="Bai X.-H."/>
            <person name="Wang H.-H."/>
            <person name="Wang J."/>
            <person name="Ma M.-Y."/>
            <person name="Hu H.-H."/>
            <person name="Song Z.-L."/>
            <person name="Ma H.-G."/>
            <person name="Fan Y."/>
            <person name="Du C.-Y."/>
            <person name="Xu J.-C."/>
        </authorList>
    </citation>
    <scope>NUCLEOTIDE SEQUENCE</scope>
    <source>
        <strain evidence="6">CZ1</strain>
    </source>
</reference>
<dbReference type="InterPro" id="IPR013656">
    <property type="entry name" value="PAS_4"/>
</dbReference>